<keyword evidence="5" id="KW-1015">Disulfide bond</keyword>
<feature type="transmembrane region" description="Helical" evidence="7">
    <location>
        <begin position="991"/>
        <end position="1012"/>
    </location>
</feature>
<feature type="transmembrane region" description="Helical" evidence="7">
    <location>
        <begin position="934"/>
        <end position="955"/>
    </location>
</feature>
<evidence type="ECO:0000256" key="1">
    <source>
        <dbReference type="ARBA" id="ARBA00004141"/>
    </source>
</evidence>
<dbReference type="SUPFAM" id="SSF47862">
    <property type="entry name" value="Saposin"/>
    <property type="match status" value="5"/>
</dbReference>
<evidence type="ECO:0000259" key="8">
    <source>
        <dbReference type="PROSITE" id="PS50015"/>
    </source>
</evidence>
<evidence type="ECO:0000313" key="9">
    <source>
        <dbReference type="EMBL" id="KAG9509153.1"/>
    </source>
</evidence>
<evidence type="ECO:0000256" key="3">
    <source>
        <dbReference type="ARBA" id="ARBA00022989"/>
    </source>
</evidence>
<feature type="non-terminal residue" evidence="9">
    <location>
        <position position="1"/>
    </location>
</feature>
<feature type="transmembrane region" description="Helical" evidence="7">
    <location>
        <begin position="715"/>
        <end position="731"/>
    </location>
</feature>
<feature type="transmembrane region" description="Helical" evidence="7">
    <location>
        <begin position="875"/>
        <end position="897"/>
    </location>
</feature>
<dbReference type="Pfam" id="PF05184">
    <property type="entry name" value="SapB_1"/>
    <property type="match status" value="2"/>
</dbReference>
<dbReference type="SMART" id="SM00741">
    <property type="entry name" value="SapB"/>
    <property type="match status" value="5"/>
</dbReference>
<dbReference type="Gene3D" id="1.20.1250.20">
    <property type="entry name" value="MFS general substrate transporter like domains"/>
    <property type="match status" value="2"/>
</dbReference>
<dbReference type="InterPro" id="IPR008373">
    <property type="entry name" value="Saposin"/>
</dbReference>
<keyword evidence="10" id="KW-1185">Reference proteome</keyword>
<dbReference type="InterPro" id="IPR036259">
    <property type="entry name" value="MFS_trans_sf"/>
</dbReference>
<dbReference type="Pfam" id="PF12832">
    <property type="entry name" value="MFS_1_like"/>
    <property type="match status" value="1"/>
</dbReference>
<evidence type="ECO:0000256" key="2">
    <source>
        <dbReference type="ARBA" id="ARBA00022692"/>
    </source>
</evidence>
<feature type="domain" description="Saposin B-type" evidence="8">
    <location>
        <begin position="397"/>
        <end position="478"/>
    </location>
</feature>
<dbReference type="InterPro" id="IPR008139">
    <property type="entry name" value="SaposinB_dom"/>
</dbReference>
<feature type="transmembrane region" description="Helical" evidence="7">
    <location>
        <begin position="839"/>
        <end position="863"/>
    </location>
</feature>
<feature type="domain" description="Saposin B-type" evidence="8">
    <location>
        <begin position="201"/>
        <end position="284"/>
    </location>
</feature>
<evidence type="ECO:0000256" key="7">
    <source>
        <dbReference type="SAM" id="Phobius"/>
    </source>
</evidence>
<dbReference type="InterPro" id="IPR008138">
    <property type="entry name" value="SapB_2"/>
</dbReference>
<keyword evidence="3 7" id="KW-1133">Transmembrane helix</keyword>
<organism evidence="9 10">
    <name type="scientific">Fragariocoptes setiger</name>
    <dbReference type="NCBI Taxonomy" id="1670756"/>
    <lineage>
        <taxon>Eukaryota</taxon>
        <taxon>Metazoa</taxon>
        <taxon>Ecdysozoa</taxon>
        <taxon>Arthropoda</taxon>
        <taxon>Chelicerata</taxon>
        <taxon>Arachnida</taxon>
        <taxon>Acari</taxon>
        <taxon>Acariformes</taxon>
        <taxon>Trombidiformes</taxon>
        <taxon>Prostigmata</taxon>
        <taxon>Eupodina</taxon>
        <taxon>Eriophyoidea</taxon>
        <taxon>Phytoptidae</taxon>
        <taxon>Fragariocoptes</taxon>
    </lineage>
</organism>
<proteinExistence type="predicted"/>
<keyword evidence="4 7" id="KW-0472">Membrane</keyword>
<accession>A0ABQ7S6X4</accession>
<evidence type="ECO:0000256" key="4">
    <source>
        <dbReference type="ARBA" id="ARBA00023136"/>
    </source>
</evidence>
<gene>
    <name evidence="9" type="primary">PSAP</name>
    <name evidence="9" type="ORF">GZH46_02338</name>
</gene>
<evidence type="ECO:0000256" key="6">
    <source>
        <dbReference type="ARBA" id="ARBA00023180"/>
    </source>
</evidence>
<feature type="transmembrane region" description="Helical" evidence="7">
    <location>
        <begin position="909"/>
        <end position="928"/>
    </location>
</feature>
<comment type="caution">
    <text evidence="9">The sequence shown here is derived from an EMBL/GenBank/DDBJ whole genome shotgun (WGS) entry which is preliminary data.</text>
</comment>
<feature type="domain" description="Saposin B-type" evidence="8">
    <location>
        <begin position="7"/>
        <end position="82"/>
    </location>
</feature>
<feature type="transmembrane region" description="Helical" evidence="7">
    <location>
        <begin position="1018"/>
        <end position="1041"/>
    </location>
</feature>
<dbReference type="PRINTS" id="PR01797">
    <property type="entry name" value="SAPOSIN"/>
</dbReference>
<feature type="transmembrane region" description="Helical" evidence="7">
    <location>
        <begin position="582"/>
        <end position="600"/>
    </location>
</feature>
<dbReference type="InterPro" id="IPR024989">
    <property type="entry name" value="MFS_assoc_dom"/>
</dbReference>
<dbReference type="InterPro" id="IPR007856">
    <property type="entry name" value="SapB_1"/>
</dbReference>
<name>A0ABQ7S6X4_9ACAR</name>
<feature type="transmembrane region" description="Helical" evidence="7">
    <location>
        <begin position="674"/>
        <end position="694"/>
    </location>
</feature>
<feature type="domain" description="Saposin B-type" evidence="8">
    <location>
        <begin position="305"/>
        <end position="388"/>
    </location>
</feature>
<dbReference type="EMBL" id="JAIFTH010000643">
    <property type="protein sequence ID" value="KAG9509153.1"/>
    <property type="molecule type" value="Genomic_DNA"/>
</dbReference>
<dbReference type="Pfam" id="PF03489">
    <property type="entry name" value="SapB_2"/>
    <property type="match status" value="3"/>
</dbReference>
<reference evidence="9 10" key="1">
    <citation type="submission" date="2020-10" db="EMBL/GenBank/DDBJ databases">
        <authorList>
            <person name="Klimov P.B."/>
            <person name="Dyachkov S.M."/>
            <person name="Chetverikov P.E."/>
        </authorList>
    </citation>
    <scope>NUCLEOTIDE SEQUENCE [LARGE SCALE GENOMIC DNA]</scope>
    <source>
        <strain evidence="9">BMOC 18-1129-001#AD2665</strain>
        <tissue evidence="9">Entire mites</tissue>
    </source>
</reference>
<dbReference type="InterPro" id="IPR011001">
    <property type="entry name" value="Saposin-like"/>
</dbReference>
<protein>
    <submittedName>
        <fullName evidence="9">Prosaposin</fullName>
    </submittedName>
</protein>
<evidence type="ECO:0000256" key="5">
    <source>
        <dbReference type="ARBA" id="ARBA00023157"/>
    </source>
</evidence>
<keyword evidence="2 7" id="KW-0812">Transmembrane</keyword>
<feature type="transmembrane region" description="Helical" evidence="7">
    <location>
        <begin position="743"/>
        <end position="761"/>
    </location>
</feature>
<feature type="domain" description="Saposin B-type" evidence="8">
    <location>
        <begin position="92"/>
        <end position="173"/>
    </location>
</feature>
<dbReference type="PANTHER" id="PTHR11480">
    <property type="entry name" value="SAPOSIN-RELATED"/>
    <property type="match status" value="1"/>
</dbReference>
<dbReference type="Proteomes" id="UP000825002">
    <property type="component" value="Unassembled WGS sequence"/>
</dbReference>
<dbReference type="InterPro" id="IPR051428">
    <property type="entry name" value="Sphingo_Act-Surfact_Prot"/>
</dbReference>
<comment type="subcellular location">
    <subcellularLocation>
        <location evidence="1">Membrane</location>
        <topology evidence="1">Multi-pass membrane protein</topology>
    </subcellularLocation>
</comment>
<sequence length="1054" mass="117983">AQGEPGEHNFCQGCRSIVSFVSRLNHTRAQFNNALMKHCDSLPMSTDYHGQCSYFVAKFFDILNRIDPIMHCDEIGACGQPEQSTAVGLPEDNVMCRICVDSINSLKDALSQRESIDLFREAIRSICSSLRVMNEDRECNDLLNKYLKQLLNFVRRLDPRDYCSSIQLCSRNPPKAIAAPNLVELMGIGRVQEVKIGEKPKGPDCTLCKRVVSQLEKILKNNATEQEIEQALDRVCAFIHKDQSKIDECNEMVNKYTDDLIHILTDESDPELVCMLLNVCKFERRGDLANFGDLVSELNQAFNTTGSVCEECEKFVHFIESHLTDVKSIDELETILKTKICNRLPSQDLQRTCNSFVDQYLPSFYDAIVHALDPTNVCMNIKACDPQEPHSMVAVESKKYCDTCMQTVSIIDEYLATNSIQKDIVHLAEAVCNQMPEDNRHECKQIVETFGPEIIKKITMMISPKQVCTEIKLCHAPGHIKKLGLAKCSFGLGYWCQTQDHALARGNDDTSDGPIGERDRIGLDAEEDRREILILISLKSEGLDLAVQDSCHELKIHVGVDDRCYDCKSNPLANMIFKIHYGLWYAGLVGIMPFMFNYAAEYPSASATQHGTLYTVLHFIAFIAKPLMCSVADKYAMHRRALIFFILTTLIGYGSLAIYPFFPSLVVNHKDLLWGLYCLAAFIGNTSMCIVNSLGDSLAINSCRNKSISYGEYRLWGPIGFGLFGFVWGFANEIPSLPKYTPGIITLVLIHLLNVVFIIFWHDKEEFVIKKQESDCNTENYGSTSAQPEESSVELNINNNAAAQGDETVQYAPEKQQSSPVNINRFTLMCQVCKKYPSIIGYLILFTICGILTAIHWLFFFRYLEQTAKDKNQSFSLIATLALPVQSLGGELIFFFFSGKILAKLGSSLTLTICFLSFAGRYLAYAYLIPVINLYWILLVELLQGPAFGLMYCVLTHQAQLYSTYIDETVSDKVLTAANTRNSLHSTLQGVLGAAFEGLGLCMGSIIGGRAYDVEPKLMWTIAGFSALIVAFSSMVVRGAIACERRNRPSTSSG</sequence>
<dbReference type="PROSITE" id="PS50015">
    <property type="entry name" value="SAP_B"/>
    <property type="match status" value="5"/>
</dbReference>
<dbReference type="SUPFAM" id="SSF103473">
    <property type="entry name" value="MFS general substrate transporter"/>
    <property type="match status" value="1"/>
</dbReference>
<evidence type="ECO:0000313" key="10">
    <source>
        <dbReference type="Proteomes" id="UP000825002"/>
    </source>
</evidence>
<keyword evidence="6" id="KW-0325">Glycoprotein</keyword>
<dbReference type="Gene3D" id="1.10.225.10">
    <property type="entry name" value="Saposin-like"/>
    <property type="match status" value="5"/>
</dbReference>
<feature type="transmembrane region" description="Helical" evidence="7">
    <location>
        <begin position="641"/>
        <end position="662"/>
    </location>
</feature>